<dbReference type="CDD" id="cd03139">
    <property type="entry name" value="GATase1_PfpI_2"/>
    <property type="match status" value="1"/>
</dbReference>
<dbReference type="PANTHER" id="PTHR43130:SF3">
    <property type="entry name" value="HTH-TYPE TRANSCRIPTIONAL REGULATOR RV1931C"/>
    <property type="match status" value="1"/>
</dbReference>
<dbReference type="Pfam" id="PF01965">
    <property type="entry name" value="DJ-1_PfpI"/>
    <property type="match status" value="1"/>
</dbReference>
<feature type="domain" description="DJ-1/PfpI" evidence="2">
    <location>
        <begin position="29"/>
        <end position="189"/>
    </location>
</feature>
<evidence type="ECO:0000313" key="3">
    <source>
        <dbReference type="EMBL" id="OCQ19090.1"/>
    </source>
</evidence>
<organism evidence="3 4">
    <name type="scientific">Pseudoalteromonas luteoviolacea</name>
    <dbReference type="NCBI Taxonomy" id="43657"/>
    <lineage>
        <taxon>Bacteria</taxon>
        <taxon>Pseudomonadati</taxon>
        <taxon>Pseudomonadota</taxon>
        <taxon>Gammaproteobacteria</taxon>
        <taxon>Alteromonadales</taxon>
        <taxon>Pseudoalteromonadaceae</taxon>
        <taxon>Pseudoalteromonas</taxon>
    </lineage>
</organism>
<name>A0A1C0TKU1_9GAMM</name>
<feature type="signal peptide" evidence="1">
    <location>
        <begin position="1"/>
        <end position="19"/>
    </location>
</feature>
<evidence type="ECO:0000313" key="4">
    <source>
        <dbReference type="Proteomes" id="UP000093366"/>
    </source>
</evidence>
<dbReference type="AlphaFoldDB" id="A0A1C0TKU1"/>
<feature type="chain" id="PRO_5008646006" description="DJ-1/PfpI domain-containing protein" evidence="1">
    <location>
        <begin position="20"/>
        <end position="323"/>
    </location>
</feature>
<accession>A0A1C0TKU1</accession>
<dbReference type="InterPro" id="IPR052158">
    <property type="entry name" value="INH-QAR"/>
</dbReference>
<reference evidence="4" key="1">
    <citation type="submission" date="2016-07" db="EMBL/GenBank/DDBJ databases">
        <authorList>
            <person name="Florea S."/>
            <person name="Webb J.S."/>
            <person name="Jaromczyk J."/>
            <person name="Schardl C.L."/>
        </authorList>
    </citation>
    <scope>NUCLEOTIDE SEQUENCE [LARGE SCALE GENOMIC DNA]</scope>
    <source>
        <strain evidence="4">IPB1</strain>
    </source>
</reference>
<dbReference type="PANTHER" id="PTHR43130">
    <property type="entry name" value="ARAC-FAMILY TRANSCRIPTIONAL REGULATOR"/>
    <property type="match status" value="1"/>
</dbReference>
<proteinExistence type="predicted"/>
<evidence type="ECO:0000259" key="2">
    <source>
        <dbReference type="Pfam" id="PF01965"/>
    </source>
</evidence>
<dbReference type="EMBL" id="MAUJ01000010">
    <property type="protein sequence ID" value="OCQ19090.1"/>
    <property type="molecule type" value="Genomic_DNA"/>
</dbReference>
<protein>
    <recommendedName>
        <fullName evidence="2">DJ-1/PfpI domain-containing protein</fullName>
    </recommendedName>
</protein>
<dbReference type="SUPFAM" id="SSF52317">
    <property type="entry name" value="Class I glutamine amidotransferase-like"/>
    <property type="match status" value="1"/>
</dbReference>
<sequence>MKKIVAMWLLCLSCVQANAHSNDENAFHVGVMLFEGAQAIDFVGPIEVFGQAGFRITTVSKDGREINTAMGLKVSPERAFSSDMQFDALLIPGGNVNGQLLEDAKIKNWIVAQSRTSQYVMSVCNGAFILASTGLLDGLNATTIEKAFDSFEHHYPKVTLVRDEKLTDNGKILTTAGLSSGIDGALSLVAKVKGARAARSVAAKIEYQWAPGGGYIRGKMADRVLPDFQDLPQGIAMRTRTFHYGDEQAWYQGYIFDMGAKQASHLTAWLEQQMTTAGWQRRGISGALTWSVERDDAQWLLHISMKPVDEKQITAHLTLTRQL</sequence>
<comment type="caution">
    <text evidence="3">The sequence shown here is derived from an EMBL/GenBank/DDBJ whole genome shotgun (WGS) entry which is preliminary data.</text>
</comment>
<gene>
    <name evidence="3" type="ORF">A7985_21835</name>
</gene>
<dbReference type="Gene3D" id="3.40.50.880">
    <property type="match status" value="1"/>
</dbReference>
<dbReference type="InterPro" id="IPR029062">
    <property type="entry name" value="Class_I_gatase-like"/>
</dbReference>
<dbReference type="Proteomes" id="UP000093366">
    <property type="component" value="Unassembled WGS sequence"/>
</dbReference>
<keyword evidence="1" id="KW-0732">Signal</keyword>
<dbReference type="RefSeq" id="WP_065792560.1">
    <property type="nucleotide sequence ID" value="NZ_MAUJ01000010.1"/>
</dbReference>
<dbReference type="InterPro" id="IPR002818">
    <property type="entry name" value="DJ-1/PfpI"/>
</dbReference>
<evidence type="ECO:0000256" key="1">
    <source>
        <dbReference type="SAM" id="SignalP"/>
    </source>
</evidence>
<dbReference type="OrthoDB" id="9803764at2"/>